<dbReference type="Proteomes" id="UP001208570">
    <property type="component" value="Unassembled WGS sequence"/>
</dbReference>
<dbReference type="GO" id="GO:0004867">
    <property type="term" value="F:serine-type endopeptidase inhibitor activity"/>
    <property type="evidence" value="ECO:0007669"/>
    <property type="project" value="InterPro"/>
</dbReference>
<comment type="caution">
    <text evidence="3">The sequence shown here is derived from an EMBL/GenBank/DDBJ whole genome shotgun (WGS) entry which is preliminary data.</text>
</comment>
<dbReference type="SUPFAM" id="SSF57362">
    <property type="entry name" value="BPTI-like"/>
    <property type="match status" value="1"/>
</dbReference>
<dbReference type="InterPro" id="IPR002223">
    <property type="entry name" value="Kunitz_BPTI"/>
</dbReference>
<dbReference type="InterPro" id="IPR036880">
    <property type="entry name" value="Kunitz_BPTI_sf"/>
</dbReference>
<organism evidence="3 4">
    <name type="scientific">Paralvinella palmiformis</name>
    <dbReference type="NCBI Taxonomy" id="53620"/>
    <lineage>
        <taxon>Eukaryota</taxon>
        <taxon>Metazoa</taxon>
        <taxon>Spiralia</taxon>
        <taxon>Lophotrochozoa</taxon>
        <taxon>Annelida</taxon>
        <taxon>Polychaeta</taxon>
        <taxon>Sedentaria</taxon>
        <taxon>Canalipalpata</taxon>
        <taxon>Terebellida</taxon>
        <taxon>Terebelliformia</taxon>
        <taxon>Alvinellidae</taxon>
        <taxon>Paralvinella</taxon>
    </lineage>
</organism>
<feature type="signal peptide" evidence="1">
    <location>
        <begin position="1"/>
        <end position="19"/>
    </location>
</feature>
<proteinExistence type="predicted"/>
<feature type="chain" id="PRO_5041971022" description="BPTI/Kunitz inhibitor domain-containing protein" evidence="1">
    <location>
        <begin position="20"/>
        <end position="147"/>
    </location>
</feature>
<dbReference type="AlphaFoldDB" id="A0AAD9N9R4"/>
<evidence type="ECO:0000256" key="1">
    <source>
        <dbReference type="SAM" id="SignalP"/>
    </source>
</evidence>
<gene>
    <name evidence="3" type="ORF">LSH36_100g03005</name>
</gene>
<keyword evidence="4" id="KW-1185">Reference proteome</keyword>
<keyword evidence="1" id="KW-0732">Signal</keyword>
<name>A0AAD9N9R4_9ANNE</name>
<sequence length="147" mass="16532">MRAAIGVVIALLFVLQVRAGDTAFLEEFKQIKQKRTAEGVDLSERAADDHPCQFRHRYTYDQSSGKCLKLVGSVCARGRNSFFNKDHCVKACIKSNPPLDDCKVPMKSLGCVKYYCDSTKICQECPPDMYIKDVFGFQSDKACQENC</sequence>
<protein>
    <recommendedName>
        <fullName evidence="2">BPTI/Kunitz inhibitor domain-containing protein</fullName>
    </recommendedName>
</protein>
<dbReference type="Gene3D" id="4.10.410.10">
    <property type="entry name" value="Pancreatic trypsin inhibitor Kunitz domain"/>
    <property type="match status" value="1"/>
</dbReference>
<reference evidence="3" key="1">
    <citation type="journal article" date="2023" name="Mol. Biol. Evol.">
        <title>Third-Generation Sequencing Reveals the Adaptive Role of the Epigenome in Three Deep-Sea Polychaetes.</title>
        <authorList>
            <person name="Perez M."/>
            <person name="Aroh O."/>
            <person name="Sun Y."/>
            <person name="Lan Y."/>
            <person name="Juniper S.K."/>
            <person name="Young C.R."/>
            <person name="Angers B."/>
            <person name="Qian P.Y."/>
        </authorList>
    </citation>
    <scope>NUCLEOTIDE SEQUENCE</scope>
    <source>
        <strain evidence="3">P08H-3</strain>
    </source>
</reference>
<evidence type="ECO:0000313" key="4">
    <source>
        <dbReference type="Proteomes" id="UP001208570"/>
    </source>
</evidence>
<evidence type="ECO:0000259" key="2">
    <source>
        <dbReference type="Pfam" id="PF00014"/>
    </source>
</evidence>
<accession>A0AAD9N9R4</accession>
<dbReference type="Pfam" id="PF00014">
    <property type="entry name" value="Kunitz_BPTI"/>
    <property type="match status" value="1"/>
</dbReference>
<feature type="domain" description="BPTI/Kunitz inhibitor" evidence="2">
    <location>
        <begin position="48"/>
        <end position="92"/>
    </location>
</feature>
<evidence type="ECO:0000313" key="3">
    <source>
        <dbReference type="EMBL" id="KAK2162322.1"/>
    </source>
</evidence>
<dbReference type="EMBL" id="JAODUP010000100">
    <property type="protein sequence ID" value="KAK2162322.1"/>
    <property type="molecule type" value="Genomic_DNA"/>
</dbReference>